<feature type="region of interest" description="Disordered" evidence="1">
    <location>
        <begin position="728"/>
        <end position="775"/>
    </location>
</feature>
<feature type="region of interest" description="Disordered" evidence="1">
    <location>
        <begin position="271"/>
        <end position="300"/>
    </location>
</feature>
<keyword evidence="4" id="KW-1185">Reference proteome</keyword>
<keyword evidence="2" id="KW-1133">Transmembrane helix</keyword>
<dbReference type="OrthoDB" id="10658590at2759"/>
<proteinExistence type="predicted"/>
<dbReference type="Proteomes" id="UP000751190">
    <property type="component" value="Unassembled WGS sequence"/>
</dbReference>
<evidence type="ECO:0000256" key="1">
    <source>
        <dbReference type="SAM" id="MobiDB-lite"/>
    </source>
</evidence>
<feature type="transmembrane region" description="Helical" evidence="2">
    <location>
        <begin position="138"/>
        <end position="160"/>
    </location>
</feature>
<dbReference type="EMBL" id="JAGTXO010000001">
    <property type="protein sequence ID" value="KAG8470211.1"/>
    <property type="molecule type" value="Genomic_DNA"/>
</dbReference>
<evidence type="ECO:0000313" key="3">
    <source>
        <dbReference type="EMBL" id="KAG8470211.1"/>
    </source>
</evidence>
<feature type="compositionally biased region" description="Basic and acidic residues" evidence="1">
    <location>
        <begin position="288"/>
        <end position="300"/>
    </location>
</feature>
<feature type="region of interest" description="Disordered" evidence="1">
    <location>
        <begin position="657"/>
        <end position="707"/>
    </location>
</feature>
<organism evidence="3 4">
    <name type="scientific">Diacronema lutheri</name>
    <name type="common">Unicellular marine alga</name>
    <name type="synonym">Monochrysis lutheri</name>
    <dbReference type="NCBI Taxonomy" id="2081491"/>
    <lineage>
        <taxon>Eukaryota</taxon>
        <taxon>Haptista</taxon>
        <taxon>Haptophyta</taxon>
        <taxon>Pavlovophyceae</taxon>
        <taxon>Pavlovales</taxon>
        <taxon>Pavlovaceae</taxon>
        <taxon>Diacronema</taxon>
    </lineage>
</organism>
<keyword evidence="2" id="KW-0472">Membrane</keyword>
<keyword evidence="2" id="KW-0812">Transmembrane</keyword>
<protein>
    <submittedName>
        <fullName evidence="3">Uncharacterized protein</fullName>
    </submittedName>
</protein>
<reference evidence="3" key="1">
    <citation type="submission" date="2021-05" db="EMBL/GenBank/DDBJ databases">
        <title>The genome of the haptophyte Pavlova lutheri (Diacronema luteri, Pavlovales) - a model for lipid biosynthesis in eukaryotic algae.</title>
        <authorList>
            <person name="Hulatt C.J."/>
            <person name="Posewitz M.C."/>
        </authorList>
    </citation>
    <scope>NUCLEOTIDE SEQUENCE</scope>
    <source>
        <strain evidence="3">NIVA-4/92</strain>
    </source>
</reference>
<dbReference type="AlphaFoldDB" id="A0A8J6CGL0"/>
<evidence type="ECO:0000313" key="4">
    <source>
        <dbReference type="Proteomes" id="UP000751190"/>
    </source>
</evidence>
<accession>A0A8J6CGL0</accession>
<name>A0A8J6CGL0_DIALT</name>
<evidence type="ECO:0000256" key="2">
    <source>
        <dbReference type="SAM" id="Phobius"/>
    </source>
</evidence>
<feature type="compositionally biased region" description="Basic and acidic residues" evidence="1">
    <location>
        <begin position="737"/>
        <end position="758"/>
    </location>
</feature>
<sequence length="1083" mass="112632">MVVGRRAGRVNWRAWAVTLRDSSSYHIVLEHAQARQLLQLVADGSAVFTVRGRNAVASAAARHEVFNVNMGSHVLELRVRFGAVEDDVCAYELGVLASREGAPGPAPKDALAVRLVDGDGDMPSEPAGAAGAARNAGIALSTCLLIVVMVVCCILLAISLHVSRSILTLPLAELRADAKRSRAVALPRAALARGADVAAVAAGELSRLKMDGVNARASAGADDSSSADASNAAGARGARAEAAGDARADAADVADAQLRSLDEEVRALAHRVGPDCPDEPPTAPLPIARHDPSRRVPSAERLRPSWVLPRSRLPNGTGARAAAELDAAAWWALHPPPEAGAPAAMPSSDAVVAACARLVSALECTADLGALQDAHAHGAVLKGSVEWARARNASGSGGAGAPMPPVVELYDGAQGEDASGTMSSASVRLTLSAAAAGGVASVRTCRLHSLLQQVRWAQGSGLAALTSALVGVARVDEAEARRAAPVQSAPGVGPPRVSGQLSVIGLGDSFWGLAAIDVLTRRSPLATGVHLGGKGTLSSRLAAQLGAPPGAFAPARNLHLCAEAPNPLVLRELWEAPETFSVAIDGKPLDGARAALLARAVRSHVPADNVPLVPSAECAAHIARWQPVAPCVGLRDEPPLTPADVGDGLPCLARARSVDAPSVGSAEPRAQPSTDRAPLSDAQPAGRTLLGGGGRARIEPWVGSHGAQPAARARRRLLGLATSDALSARASAEQGGDYERRTREQTPGERDTARESKGRARTAPRPQPASVPDGVEATAQAYRLALGRLALVELASPAADAAELDALASTLPPAIHNALLRMSARSSSGGEIDVGEAARSLRALAARAGVRCARVVRHSARAPGATVANRTLLALHACHGVHTVMHHYRGKGHKRRYVLFVDAHEPVPVHLVRDSDGGRIDFTRTGLTLKLLLALKPHAALRTSLVSQLVAMPLFEDMTTWNLYMSGSQLVYIDQDSQGQSYDRWLPHAAALISAVSAYRHMLEMLAPEQCGPNPTDALVLNGPWTPLVGSCTRKPPRGSVALATDAALPRCSNALARPNVLCHDKQCRDTFIDCAAAYAWNR</sequence>
<gene>
    <name evidence="3" type="ORF">KFE25_008632</name>
</gene>
<comment type="caution">
    <text evidence="3">The sequence shown here is derived from an EMBL/GenBank/DDBJ whole genome shotgun (WGS) entry which is preliminary data.</text>
</comment>